<dbReference type="Proteomes" id="UP000019373">
    <property type="component" value="Unassembled WGS sequence"/>
</dbReference>
<dbReference type="GeneID" id="19235973"/>
<dbReference type="EMBL" id="KE720941">
    <property type="protein sequence ID" value="ERF73660.1"/>
    <property type="molecule type" value="Genomic_DNA"/>
</dbReference>
<evidence type="ECO:0000256" key="1">
    <source>
        <dbReference type="SAM" id="MobiDB-lite"/>
    </source>
</evidence>
<feature type="region of interest" description="Disordered" evidence="1">
    <location>
        <begin position="341"/>
        <end position="586"/>
    </location>
</feature>
<dbReference type="HOGENOM" id="CLU_465420_0_0_1"/>
<evidence type="ECO:0000313" key="3">
    <source>
        <dbReference type="Proteomes" id="UP000019373"/>
    </source>
</evidence>
<feature type="compositionally biased region" description="Polar residues" evidence="1">
    <location>
        <begin position="385"/>
        <end position="404"/>
    </location>
</feature>
<feature type="compositionally biased region" description="Basic and acidic residues" evidence="1">
    <location>
        <begin position="206"/>
        <end position="216"/>
    </location>
</feature>
<organism evidence="2 3">
    <name type="scientific">Endocarpon pusillum (strain Z07020 / HMAS-L-300199)</name>
    <name type="common">Lichen-forming fungus</name>
    <dbReference type="NCBI Taxonomy" id="1263415"/>
    <lineage>
        <taxon>Eukaryota</taxon>
        <taxon>Fungi</taxon>
        <taxon>Dikarya</taxon>
        <taxon>Ascomycota</taxon>
        <taxon>Pezizomycotina</taxon>
        <taxon>Eurotiomycetes</taxon>
        <taxon>Chaetothyriomycetidae</taxon>
        <taxon>Verrucariales</taxon>
        <taxon>Verrucariaceae</taxon>
        <taxon>Endocarpon</taxon>
    </lineage>
</organism>
<feature type="compositionally biased region" description="Polar residues" evidence="1">
    <location>
        <begin position="277"/>
        <end position="287"/>
    </location>
</feature>
<feature type="compositionally biased region" description="Polar residues" evidence="1">
    <location>
        <begin position="577"/>
        <end position="586"/>
    </location>
</feature>
<protein>
    <submittedName>
        <fullName evidence="2">Uncharacterized protein</fullName>
    </submittedName>
</protein>
<keyword evidence="3" id="KW-1185">Reference proteome</keyword>
<feature type="region of interest" description="Disordered" evidence="1">
    <location>
        <begin position="1"/>
        <end position="65"/>
    </location>
</feature>
<dbReference type="AlphaFoldDB" id="U1HSZ1"/>
<evidence type="ECO:0000313" key="2">
    <source>
        <dbReference type="EMBL" id="ERF73660.1"/>
    </source>
</evidence>
<feature type="compositionally biased region" description="Low complexity" evidence="1">
    <location>
        <begin position="427"/>
        <end position="463"/>
    </location>
</feature>
<dbReference type="OrthoDB" id="10335311at2759"/>
<reference evidence="3" key="1">
    <citation type="journal article" date="2014" name="BMC Genomics">
        <title>Genome characteristics reveal the impact of lichenization on lichen-forming fungus Endocarpon pusillum Hedwig (Verrucariales, Ascomycota).</title>
        <authorList>
            <person name="Wang Y.-Y."/>
            <person name="Liu B."/>
            <person name="Zhang X.-Y."/>
            <person name="Zhou Q.-M."/>
            <person name="Zhang T."/>
            <person name="Li H."/>
            <person name="Yu Y.-F."/>
            <person name="Zhang X.-L."/>
            <person name="Hao X.-Y."/>
            <person name="Wang M."/>
            <person name="Wang L."/>
            <person name="Wei J.-C."/>
        </authorList>
    </citation>
    <scope>NUCLEOTIDE SEQUENCE [LARGE SCALE GENOMIC DNA]</scope>
    <source>
        <strain evidence="3">Z07020 / HMAS-L-300199</strain>
    </source>
</reference>
<dbReference type="RefSeq" id="XP_007800663.1">
    <property type="nucleotide sequence ID" value="XM_007802472.1"/>
</dbReference>
<proteinExistence type="predicted"/>
<gene>
    <name evidence="2" type="ORF">EPUS_00913</name>
</gene>
<feature type="compositionally biased region" description="Basic and acidic residues" evidence="1">
    <location>
        <begin position="224"/>
        <end position="233"/>
    </location>
</feature>
<feature type="compositionally biased region" description="Polar residues" evidence="1">
    <location>
        <begin position="258"/>
        <end position="269"/>
    </location>
</feature>
<feature type="region of interest" description="Disordered" evidence="1">
    <location>
        <begin position="206"/>
        <end position="310"/>
    </location>
</feature>
<feature type="compositionally biased region" description="Basic and acidic residues" evidence="1">
    <location>
        <begin position="51"/>
        <end position="64"/>
    </location>
</feature>
<feature type="compositionally biased region" description="Polar residues" evidence="1">
    <location>
        <begin position="18"/>
        <end position="42"/>
    </location>
</feature>
<feature type="compositionally biased region" description="Polar residues" evidence="1">
    <location>
        <begin position="341"/>
        <end position="350"/>
    </location>
</feature>
<name>U1HSZ1_ENDPU</name>
<accession>U1HSZ1</accession>
<sequence>MAAQNSKVGGRAAPMPAESSSTSNQLDKTTSAVPTPNISTSAVPEVNKPASEVHPDNRHLEHRAPGTYDPWYEKYGWKGFLDWNILREDVPADRWILGSAWPGLPQFSPRSEARSMAQNKNLLANPPKRVMSPRSQRRKNERIAIFETRAQRDARLERLAQNEDSIPQEPTSAAVDDQKRLIQGDRATTELRAEVGAYAKEFLGKEEQLHQVHKGEPTSSMPNKEIEKDKESKGLGSDFVVREEKQTLPIRKPAEGSLASSTGPASATRPNREIPSTVAQPSSSAATAGQLGHQLEQGSHHRQKSSLSAAAPVFHSQRFIKSPGTAASLAYSTTPVSYQQPIPSLGNRNQPLRPFIGQDNALRPINSGWWPKDTRSRKQKRAALHQQQRSQAQNGAPNSAQTPSQPLPRATAAPCVPPIREAEQNTSSAAVPPSSGASNPTATAPRPAAGLPTPTAPPTTHQPMGSFSLATPPPRSVIAASASTNLGRGRGRGIGSGTGRGIPSSQAGNGTRAPAPAPVQSDRRPWRRNSYVSSRNAYHDQLRRNRQIRHGKEEDGDGGAARREQGDEGGSGRDGAAQQQQQYIRR</sequence>